<evidence type="ECO:0000313" key="4">
    <source>
        <dbReference type="Proteomes" id="UP001491310"/>
    </source>
</evidence>
<dbReference type="PANTHER" id="PTHR43173:SF12">
    <property type="entry name" value="PROTEIN KINASE SUPERFAMILY PROTEIN"/>
    <property type="match status" value="1"/>
</dbReference>
<dbReference type="InterPro" id="IPR004147">
    <property type="entry name" value="ABC1_dom"/>
</dbReference>
<feature type="domain" description="ABC1 atypical kinase-like" evidence="2">
    <location>
        <begin position="254"/>
        <end position="437"/>
    </location>
</feature>
<proteinExistence type="predicted"/>
<evidence type="ECO:0000259" key="2">
    <source>
        <dbReference type="Pfam" id="PF03109"/>
    </source>
</evidence>
<dbReference type="Proteomes" id="UP001491310">
    <property type="component" value="Unassembled WGS sequence"/>
</dbReference>
<dbReference type="SUPFAM" id="SSF56112">
    <property type="entry name" value="Protein kinase-like (PK-like)"/>
    <property type="match status" value="1"/>
</dbReference>
<name>A0ABR2YMZ0_9CHLO</name>
<gene>
    <name evidence="3" type="ORF">WJX75_005060</name>
</gene>
<dbReference type="Pfam" id="PF03109">
    <property type="entry name" value="ABC1"/>
    <property type="match status" value="2"/>
</dbReference>
<dbReference type="InterPro" id="IPR011009">
    <property type="entry name" value="Kinase-like_dom_sf"/>
</dbReference>
<accession>A0ABR2YMZ0</accession>
<dbReference type="CDD" id="cd05121">
    <property type="entry name" value="ABC1_ADCK3-like"/>
    <property type="match status" value="1"/>
</dbReference>
<keyword evidence="4" id="KW-1185">Reference proteome</keyword>
<feature type="domain" description="ABC1 atypical kinase-like" evidence="2">
    <location>
        <begin position="105"/>
        <end position="157"/>
    </location>
</feature>
<comment type="caution">
    <text evidence="3">The sequence shown here is derived from an EMBL/GenBank/DDBJ whole genome shotgun (WGS) entry which is preliminary data.</text>
</comment>
<protein>
    <recommendedName>
        <fullName evidence="2">ABC1 atypical kinase-like domain-containing protein</fullName>
    </recommendedName>
</protein>
<evidence type="ECO:0000313" key="3">
    <source>
        <dbReference type="EMBL" id="KAK9908263.1"/>
    </source>
</evidence>
<sequence>MESENEKFKNNPLENARRTAEFWRRASGVYMAYKGAQVRAAYLKRRGWDAQQLKEEHWQPHHSWAGKEFYSMAVDLRGFYLKLGQFFAARAEFVPEPICRHLALLHDRVPPMPAQQARSVIEEELGGVPLEEVFEWIDLEQPLGSASIAQVHKAKLRQPSRRRKRRTFGGEVFNWRLSAKAQRRDDCSWRIATGQEVFLEPSRSPQPSLDESGNTEHTASDVLDASVSGRDRLAEIRETLLRAAEARDGPKDGIVAVKVQYPDAQQTMMTDLTSIRRWAGFLQKTEIKFDMLSAVDELSKQVVLEFDFRREARVMDAVAENLKGLRKRLEIPRSLPGLVTKRLLVMNFIEGDQITRLAHRTQGLSQRKKKAAAARIMERVAEAFGVMMLETGLFQADAHPGNILVMKGARIGLIDYGQSKQLPEAERLAFAALLLELGRERRDVRPADMARCLADLGLRFERSDNEALMTKMAFGMFDTRTSHRVDPFSPDSPIKSLGISHFPPDVFFVLRVMQLLRGLAGGLGVDFSAAKQWAPLARRALRRAGRNPA</sequence>
<dbReference type="PANTHER" id="PTHR43173">
    <property type="entry name" value="ABC1 FAMILY PROTEIN"/>
    <property type="match status" value="1"/>
</dbReference>
<feature type="compositionally biased region" description="Polar residues" evidence="1">
    <location>
        <begin position="203"/>
        <end position="217"/>
    </location>
</feature>
<organism evidence="3 4">
    <name type="scientific">Coccomyxa subellipsoidea</name>
    <dbReference type="NCBI Taxonomy" id="248742"/>
    <lineage>
        <taxon>Eukaryota</taxon>
        <taxon>Viridiplantae</taxon>
        <taxon>Chlorophyta</taxon>
        <taxon>core chlorophytes</taxon>
        <taxon>Trebouxiophyceae</taxon>
        <taxon>Trebouxiophyceae incertae sedis</taxon>
        <taxon>Coccomyxaceae</taxon>
        <taxon>Coccomyxa</taxon>
    </lineage>
</organism>
<evidence type="ECO:0000256" key="1">
    <source>
        <dbReference type="SAM" id="MobiDB-lite"/>
    </source>
</evidence>
<feature type="region of interest" description="Disordered" evidence="1">
    <location>
        <begin position="200"/>
        <end position="224"/>
    </location>
</feature>
<reference evidence="3 4" key="1">
    <citation type="journal article" date="2024" name="Nat. Commun.">
        <title>Phylogenomics reveals the evolutionary origins of lichenization in chlorophyte algae.</title>
        <authorList>
            <person name="Puginier C."/>
            <person name="Libourel C."/>
            <person name="Otte J."/>
            <person name="Skaloud P."/>
            <person name="Haon M."/>
            <person name="Grisel S."/>
            <person name="Petersen M."/>
            <person name="Berrin J.G."/>
            <person name="Delaux P.M."/>
            <person name="Dal Grande F."/>
            <person name="Keller J."/>
        </authorList>
    </citation>
    <scope>NUCLEOTIDE SEQUENCE [LARGE SCALE GENOMIC DNA]</scope>
    <source>
        <strain evidence="3 4">SAG 216-7</strain>
    </source>
</reference>
<dbReference type="InterPro" id="IPR051130">
    <property type="entry name" value="Mito_struct-func_regulator"/>
</dbReference>
<dbReference type="EMBL" id="JALJOT010000008">
    <property type="protein sequence ID" value="KAK9908263.1"/>
    <property type="molecule type" value="Genomic_DNA"/>
</dbReference>